<evidence type="ECO:0000256" key="2">
    <source>
        <dbReference type="ARBA" id="ARBA00004651"/>
    </source>
</evidence>
<evidence type="ECO:0000259" key="14">
    <source>
        <dbReference type="PROSITE" id="PS50885"/>
    </source>
</evidence>
<dbReference type="Gene3D" id="3.30.450.20">
    <property type="entry name" value="PAS domain"/>
    <property type="match status" value="1"/>
</dbReference>
<evidence type="ECO:0000256" key="4">
    <source>
        <dbReference type="ARBA" id="ARBA00022475"/>
    </source>
</evidence>
<evidence type="ECO:0000256" key="7">
    <source>
        <dbReference type="ARBA" id="ARBA00022692"/>
    </source>
</evidence>
<dbReference type="RefSeq" id="WP_377092494.1">
    <property type="nucleotide sequence ID" value="NZ_JBHSJM010000001.1"/>
</dbReference>
<dbReference type="InterPro" id="IPR003594">
    <property type="entry name" value="HATPase_dom"/>
</dbReference>
<dbReference type="GO" id="GO:0004673">
    <property type="term" value="F:protein histidine kinase activity"/>
    <property type="evidence" value="ECO:0007669"/>
    <property type="project" value="UniProtKB-EC"/>
</dbReference>
<comment type="catalytic activity">
    <reaction evidence="1">
        <text>ATP + protein L-histidine = ADP + protein N-phospho-L-histidine.</text>
        <dbReference type="EC" id="2.7.13.3"/>
    </reaction>
</comment>
<dbReference type="InterPro" id="IPR004358">
    <property type="entry name" value="Sig_transdc_His_kin-like_C"/>
</dbReference>
<dbReference type="EMBL" id="JBHUJC010000001">
    <property type="protein sequence ID" value="MFD2274851.1"/>
    <property type="molecule type" value="Genomic_DNA"/>
</dbReference>
<accession>A0ABW5DX01</accession>
<evidence type="ECO:0000256" key="3">
    <source>
        <dbReference type="ARBA" id="ARBA00012438"/>
    </source>
</evidence>
<dbReference type="InterPro" id="IPR050428">
    <property type="entry name" value="TCS_sensor_his_kinase"/>
</dbReference>
<evidence type="ECO:0000256" key="1">
    <source>
        <dbReference type="ARBA" id="ARBA00000085"/>
    </source>
</evidence>
<comment type="caution">
    <text evidence="15">The sequence shown here is derived from an EMBL/GenBank/DDBJ whole genome shotgun (WGS) entry which is preliminary data.</text>
</comment>
<feature type="domain" description="HAMP" evidence="14">
    <location>
        <begin position="215"/>
        <end position="267"/>
    </location>
</feature>
<keyword evidence="9 12" id="KW-1133">Transmembrane helix</keyword>
<keyword evidence="11 12" id="KW-0472">Membrane</keyword>
<proteinExistence type="predicted"/>
<keyword evidence="10" id="KW-0902">Two-component regulatory system</keyword>
<dbReference type="PROSITE" id="PS50109">
    <property type="entry name" value="HIS_KIN"/>
    <property type="match status" value="1"/>
</dbReference>
<feature type="transmembrane region" description="Helical" evidence="12">
    <location>
        <begin position="195"/>
        <end position="218"/>
    </location>
</feature>
<keyword evidence="7 12" id="KW-0812">Transmembrane</keyword>
<dbReference type="SUPFAM" id="SSF103190">
    <property type="entry name" value="Sensory domain-like"/>
    <property type="match status" value="1"/>
</dbReference>
<evidence type="ECO:0000256" key="10">
    <source>
        <dbReference type="ARBA" id="ARBA00023012"/>
    </source>
</evidence>
<dbReference type="PROSITE" id="PS50885">
    <property type="entry name" value="HAMP"/>
    <property type="match status" value="1"/>
</dbReference>
<dbReference type="Gene3D" id="6.10.340.10">
    <property type="match status" value="1"/>
</dbReference>
<dbReference type="PANTHER" id="PTHR45436">
    <property type="entry name" value="SENSOR HISTIDINE KINASE YKOH"/>
    <property type="match status" value="1"/>
</dbReference>
<evidence type="ECO:0000313" key="15">
    <source>
        <dbReference type="EMBL" id="MFD2274851.1"/>
    </source>
</evidence>
<feature type="transmembrane region" description="Helical" evidence="12">
    <location>
        <begin position="12"/>
        <end position="31"/>
    </location>
</feature>
<keyword evidence="16" id="KW-1185">Reference proteome</keyword>
<dbReference type="Pfam" id="PF02518">
    <property type="entry name" value="HATPase_c"/>
    <property type="match status" value="1"/>
</dbReference>
<evidence type="ECO:0000259" key="13">
    <source>
        <dbReference type="PROSITE" id="PS50109"/>
    </source>
</evidence>
<keyword evidence="4" id="KW-1003">Cell membrane</keyword>
<dbReference type="InterPro" id="IPR003660">
    <property type="entry name" value="HAMP_dom"/>
</dbReference>
<evidence type="ECO:0000256" key="12">
    <source>
        <dbReference type="SAM" id="Phobius"/>
    </source>
</evidence>
<gene>
    <name evidence="15" type="primary">creC</name>
    <name evidence="15" type="ORF">ACFSQZ_00055</name>
</gene>
<keyword evidence="5" id="KW-0597">Phosphoprotein</keyword>
<dbReference type="PANTHER" id="PTHR45436:SF10">
    <property type="entry name" value="HISTIDINE KINASE"/>
    <property type="match status" value="1"/>
</dbReference>
<keyword evidence="6 15" id="KW-0808">Transferase</keyword>
<dbReference type="CDD" id="cd00082">
    <property type="entry name" value="HisKA"/>
    <property type="match status" value="1"/>
</dbReference>
<dbReference type="InterPro" id="IPR029151">
    <property type="entry name" value="Sensor-like_sf"/>
</dbReference>
<comment type="subcellular location">
    <subcellularLocation>
        <location evidence="2">Cell membrane</location>
        <topology evidence="2">Multi-pass membrane protein</topology>
    </subcellularLocation>
</comment>
<name>A0ABW5DX01_9BACT</name>
<dbReference type="Pfam" id="PF00512">
    <property type="entry name" value="HisKA"/>
    <property type="match status" value="1"/>
</dbReference>
<evidence type="ECO:0000256" key="9">
    <source>
        <dbReference type="ARBA" id="ARBA00022989"/>
    </source>
</evidence>
<dbReference type="SUPFAM" id="SSF47384">
    <property type="entry name" value="Homodimeric domain of signal transducing histidine kinase"/>
    <property type="match status" value="1"/>
</dbReference>
<evidence type="ECO:0000256" key="6">
    <source>
        <dbReference type="ARBA" id="ARBA00022679"/>
    </source>
</evidence>
<organism evidence="15 16">
    <name type="scientific">Rubritalea spongiae</name>
    <dbReference type="NCBI Taxonomy" id="430797"/>
    <lineage>
        <taxon>Bacteria</taxon>
        <taxon>Pseudomonadati</taxon>
        <taxon>Verrucomicrobiota</taxon>
        <taxon>Verrucomicrobiia</taxon>
        <taxon>Verrucomicrobiales</taxon>
        <taxon>Rubritaleaceae</taxon>
        <taxon>Rubritalea</taxon>
    </lineage>
</organism>
<dbReference type="SUPFAM" id="SSF55874">
    <property type="entry name" value="ATPase domain of HSP90 chaperone/DNA topoisomerase II/histidine kinase"/>
    <property type="match status" value="1"/>
</dbReference>
<reference evidence="16" key="1">
    <citation type="journal article" date="2019" name="Int. J. Syst. Evol. Microbiol.">
        <title>The Global Catalogue of Microorganisms (GCM) 10K type strain sequencing project: providing services to taxonomists for standard genome sequencing and annotation.</title>
        <authorList>
            <consortium name="The Broad Institute Genomics Platform"/>
            <consortium name="The Broad Institute Genome Sequencing Center for Infectious Disease"/>
            <person name="Wu L."/>
            <person name="Ma J."/>
        </authorList>
    </citation>
    <scope>NUCLEOTIDE SEQUENCE [LARGE SCALE GENOMIC DNA]</scope>
    <source>
        <strain evidence="16">JCM 16545</strain>
    </source>
</reference>
<dbReference type="Proteomes" id="UP001597297">
    <property type="component" value="Unassembled WGS sequence"/>
</dbReference>
<dbReference type="PRINTS" id="PR00344">
    <property type="entry name" value="BCTRLSENSOR"/>
</dbReference>
<evidence type="ECO:0000256" key="5">
    <source>
        <dbReference type="ARBA" id="ARBA00022553"/>
    </source>
</evidence>
<keyword evidence="8 15" id="KW-0418">Kinase</keyword>
<dbReference type="SMART" id="SM00388">
    <property type="entry name" value="HisKA"/>
    <property type="match status" value="1"/>
</dbReference>
<dbReference type="InterPro" id="IPR036890">
    <property type="entry name" value="HATPase_C_sf"/>
</dbReference>
<dbReference type="EC" id="2.7.13.3" evidence="3"/>
<dbReference type="InterPro" id="IPR005467">
    <property type="entry name" value="His_kinase_dom"/>
</dbReference>
<dbReference type="InterPro" id="IPR036097">
    <property type="entry name" value="HisK_dim/P_sf"/>
</dbReference>
<evidence type="ECO:0000256" key="11">
    <source>
        <dbReference type="ARBA" id="ARBA00023136"/>
    </source>
</evidence>
<dbReference type="SMART" id="SM00387">
    <property type="entry name" value="HATPase_c"/>
    <property type="match status" value="1"/>
</dbReference>
<evidence type="ECO:0000313" key="16">
    <source>
        <dbReference type="Proteomes" id="UP001597297"/>
    </source>
</evidence>
<dbReference type="NCBIfam" id="NF008312">
    <property type="entry name" value="PRK11100.1"/>
    <property type="match status" value="1"/>
</dbReference>
<feature type="domain" description="Histidine kinase" evidence="13">
    <location>
        <begin position="274"/>
        <end position="485"/>
    </location>
</feature>
<dbReference type="InterPro" id="IPR003661">
    <property type="entry name" value="HisK_dim/P_dom"/>
</dbReference>
<dbReference type="Gene3D" id="3.30.565.10">
    <property type="entry name" value="Histidine kinase-like ATPase, C-terminal domain"/>
    <property type="match status" value="1"/>
</dbReference>
<sequence length="485" mass="54215">MKIDPFAPVRITRSVTVLVAAVTLFGFYSLYKNLTNELENQTFQATEEVLVEAVHLFAAHVETHLESINTLNHSSLEKAFSKAKLHTFKAEIHGFEKTKIGLNFYLTGADGIILFDSGKPNRIGKDFSHFNDVHLALQDKYATRSTRETHDDSKSSILYVASPIKNAEGKILGVLSLYKPQNDVLPFIAKRHRNILLSLAVIGSGIALFIIAVFIWLFRPLGKLTEYARAINRGERPRYPNLGKSREANTLGRALRDMRASLDGRRYMEHYTQMLTHELKSPLAAVQGAAELLEEDMPAEQRNKFLSNIRKETKRSTEIIDGLLKLSRLEAEDELHQLHPIRIAPLFTQLHKLTRARFEAKKLNLEINCPPELEIMGDEMMLETAIANLLENAIEFSPQNGTITLSAETSGNQAKITLLDQGPGLAVFVKERAFEHFFSLRENEKGSGLGLVFVKEVAELHSGEITLENHPSGGAIATLTLPLSS</sequence>
<evidence type="ECO:0000256" key="8">
    <source>
        <dbReference type="ARBA" id="ARBA00022777"/>
    </source>
</evidence>
<protein>
    <recommendedName>
        <fullName evidence="3">histidine kinase</fullName>
        <ecNumber evidence="3">2.7.13.3</ecNumber>
    </recommendedName>
</protein>
<dbReference type="Gene3D" id="1.10.287.130">
    <property type="match status" value="1"/>
</dbReference>